<accession>A0A2P2I359</accession>
<dbReference type="AlphaFoldDB" id="A0A2P2I359"/>
<dbReference type="CDD" id="cd02440">
    <property type="entry name" value="AdoMet_MTases"/>
    <property type="match status" value="1"/>
</dbReference>
<protein>
    <recommendedName>
        <fullName evidence="6">Methyltransferase</fullName>
        <ecNumber evidence="6">2.1.1.-</ecNumber>
    </recommendedName>
</protein>
<feature type="domain" description="SAM-dependent methyltransferase Erg6/SMT-type" evidence="7">
    <location>
        <begin position="65"/>
        <end position="359"/>
    </location>
</feature>
<name>A0A2P2I359_9CRUS</name>
<dbReference type="EC" id="2.1.1.-" evidence="6"/>
<evidence type="ECO:0000313" key="8">
    <source>
        <dbReference type="EMBL" id="LAB68473.1"/>
    </source>
</evidence>
<keyword evidence="2 5" id="KW-0808">Transferase</keyword>
<evidence type="ECO:0000256" key="5">
    <source>
        <dbReference type="PROSITE-ProRule" id="PRU01022"/>
    </source>
</evidence>
<comment type="similarity">
    <text evidence="4 5 6">Belongs to the class I-like SAM-binding methyltransferase superfamily. Erg6/SMT family.</text>
</comment>
<evidence type="ECO:0000256" key="2">
    <source>
        <dbReference type="ARBA" id="ARBA00022679"/>
    </source>
</evidence>
<keyword evidence="1 5" id="KW-0489">Methyltransferase</keyword>
<dbReference type="InterPro" id="IPR030384">
    <property type="entry name" value="MeTrfase_SMT"/>
</dbReference>
<dbReference type="GO" id="GO:0032259">
    <property type="term" value="P:methylation"/>
    <property type="evidence" value="ECO:0007669"/>
    <property type="project" value="UniProtKB-KW"/>
</dbReference>
<evidence type="ECO:0000256" key="6">
    <source>
        <dbReference type="RuleBase" id="RU362025"/>
    </source>
</evidence>
<organism evidence="8">
    <name type="scientific">Hirondellea gigas</name>
    <dbReference type="NCBI Taxonomy" id="1518452"/>
    <lineage>
        <taxon>Eukaryota</taxon>
        <taxon>Metazoa</taxon>
        <taxon>Ecdysozoa</taxon>
        <taxon>Arthropoda</taxon>
        <taxon>Crustacea</taxon>
        <taxon>Multicrustacea</taxon>
        <taxon>Malacostraca</taxon>
        <taxon>Eumalacostraca</taxon>
        <taxon>Peracarida</taxon>
        <taxon>Amphipoda</taxon>
        <taxon>Amphilochidea</taxon>
        <taxon>Lysianassida</taxon>
        <taxon>Lysianassidira</taxon>
        <taxon>Lysianassoidea</taxon>
        <taxon>Lysianassidae</taxon>
        <taxon>Hirondellea</taxon>
    </lineage>
</organism>
<reference evidence="8" key="1">
    <citation type="journal article" date="2018" name="Biosci. Biotechnol. Biochem.">
        <title>Polysaccharide hydrolase of the hadal zone amphipods Hirondellea gigas.</title>
        <authorList>
            <person name="Kobayashi H."/>
            <person name="Nagahama T."/>
            <person name="Arai W."/>
            <person name="Sasagawa Y."/>
            <person name="Umeda M."/>
            <person name="Hayashi T."/>
            <person name="Nikaido I."/>
            <person name="Watanabe H."/>
            <person name="Oguri K."/>
            <person name="Kitazato H."/>
            <person name="Fujioka K."/>
            <person name="Kido Y."/>
            <person name="Takami H."/>
        </authorList>
    </citation>
    <scope>NUCLEOTIDE SEQUENCE</scope>
    <source>
        <tissue evidence="8">Whole body</tissue>
    </source>
</reference>
<sequence>MGSVWRFIVSRFVSKDQSAESSSLSSKDYTESAKNYAGFFENKDGSEDMNAKNRQKDSNTVAKHYYDLATDFYEYGWGDCFHFAPRYLGESLEASLVRHEFFLASKIGINKGHQVLDAGCGIMGPARNISRFSGANVCGLNLNAYQVRRSNRLNARTNINSRLSCVEGNFAKTEFANNSFDHIYSIEAFCHAPDRLEVYQEMYRLLKPGGRLGIYDWVMTDKYDENDPEQLHFKHFIEKGNGIANMLTATELTDTLKKTGFTILECTDLAEDEICRELGNDVTWFEPFLGKYRCSQQIMLTPTGRWITQKVLEVLDFARIAPKGTANMHHILTQTAAALSRAGHLGIFTPMLFILVEKPAAAAAGAAAVS</sequence>
<dbReference type="InterPro" id="IPR050447">
    <property type="entry name" value="Erg6_SMT_methyltransf"/>
</dbReference>
<dbReference type="PANTHER" id="PTHR44068:SF1">
    <property type="entry name" value="HYPOTHETICAL LOC100005854"/>
    <property type="match status" value="1"/>
</dbReference>
<dbReference type="GO" id="GO:0016126">
    <property type="term" value="P:sterol biosynthetic process"/>
    <property type="evidence" value="ECO:0007669"/>
    <property type="project" value="TreeGrafter"/>
</dbReference>
<dbReference type="InterPro" id="IPR029063">
    <property type="entry name" value="SAM-dependent_MTases_sf"/>
</dbReference>
<dbReference type="SUPFAM" id="SSF53335">
    <property type="entry name" value="S-adenosyl-L-methionine-dependent methyltransferases"/>
    <property type="match status" value="1"/>
</dbReference>
<proteinExistence type="evidence at transcript level"/>
<evidence type="ECO:0000259" key="7">
    <source>
        <dbReference type="PROSITE" id="PS51685"/>
    </source>
</evidence>
<dbReference type="PANTHER" id="PTHR44068">
    <property type="entry name" value="ZGC:194242"/>
    <property type="match status" value="1"/>
</dbReference>
<dbReference type="Gene3D" id="3.40.50.150">
    <property type="entry name" value="Vaccinia Virus protein VP39"/>
    <property type="match status" value="1"/>
</dbReference>
<dbReference type="GO" id="GO:0005783">
    <property type="term" value="C:endoplasmic reticulum"/>
    <property type="evidence" value="ECO:0007669"/>
    <property type="project" value="TreeGrafter"/>
</dbReference>
<dbReference type="InterPro" id="IPR013216">
    <property type="entry name" value="Methyltransf_11"/>
</dbReference>
<dbReference type="Pfam" id="PF08241">
    <property type="entry name" value="Methyltransf_11"/>
    <property type="match status" value="1"/>
</dbReference>
<dbReference type="PROSITE" id="PS51685">
    <property type="entry name" value="SAM_MT_ERG6_SMT"/>
    <property type="match status" value="1"/>
</dbReference>
<dbReference type="InterPro" id="IPR013705">
    <property type="entry name" value="Sterol_MeTrfase_C"/>
</dbReference>
<evidence type="ECO:0000256" key="3">
    <source>
        <dbReference type="ARBA" id="ARBA00022691"/>
    </source>
</evidence>
<evidence type="ECO:0000256" key="1">
    <source>
        <dbReference type="ARBA" id="ARBA00022603"/>
    </source>
</evidence>
<keyword evidence="3 5" id="KW-0949">S-adenosyl-L-methionine</keyword>
<dbReference type="EMBL" id="IACF01002834">
    <property type="protein sequence ID" value="LAB68473.1"/>
    <property type="molecule type" value="mRNA"/>
</dbReference>
<evidence type="ECO:0000256" key="4">
    <source>
        <dbReference type="ARBA" id="ARBA00038188"/>
    </source>
</evidence>
<dbReference type="Pfam" id="PF08498">
    <property type="entry name" value="Sterol_MT_C"/>
    <property type="match status" value="1"/>
</dbReference>
<dbReference type="GO" id="GO:0003838">
    <property type="term" value="F:sterol 24-C-methyltransferase activity"/>
    <property type="evidence" value="ECO:0007669"/>
    <property type="project" value="TreeGrafter"/>
</dbReference>